<dbReference type="OrthoDB" id="684590at2759"/>
<accession>A0A9Q1KPN6</accession>
<protein>
    <submittedName>
        <fullName evidence="2">Uncharacterized protein</fullName>
    </submittedName>
</protein>
<reference evidence="2" key="1">
    <citation type="submission" date="2022-04" db="EMBL/GenBank/DDBJ databases">
        <title>Carnegiea gigantea Genome sequencing and assembly v2.</title>
        <authorList>
            <person name="Copetti D."/>
            <person name="Sanderson M.J."/>
            <person name="Burquez A."/>
            <person name="Wojciechowski M.F."/>
        </authorList>
    </citation>
    <scope>NUCLEOTIDE SEQUENCE</scope>
    <source>
        <strain evidence="2">SGP5-SGP5p</strain>
        <tissue evidence="2">Aerial part</tissue>
    </source>
</reference>
<keyword evidence="3" id="KW-1185">Reference proteome</keyword>
<sequence length="376" mass="42852">MRPEHTIQLHCLLNLQEWERENRETLKSQQKVTNFKLRLFPFFFPLSHQKQLKLIQTPQFIFLAEIKKFECPFQILDCSHFQLIQTVVVMASVSTTKSGSNWLDRLRSSRGFPTGDDPDLDRFLSTSSSGSAPTTATGSTHSESTQSQPAIRELRNSGGRNDVGEASNVLCDLFNMGEGSSRSFSKKKGCRKQANPRFCGSNDNNNELCSSDDLRRDKSENGLASSGDNSLNETREKNAAKFDVEGEEREDVDVDVDVDLKAYSRSEVYVIDTSLPDWKFDGWVFRKNDEWKIKEKKGKSRVFGGKKRKLLMSTLNNDKSDKDDQKKKMMKMNNNEEGFLPLSKEQPKNDKNEQSFKATTDSLGKVPQKRQVFCLL</sequence>
<dbReference type="AlphaFoldDB" id="A0A9Q1KPN6"/>
<organism evidence="2 3">
    <name type="scientific">Carnegiea gigantea</name>
    <dbReference type="NCBI Taxonomy" id="171969"/>
    <lineage>
        <taxon>Eukaryota</taxon>
        <taxon>Viridiplantae</taxon>
        <taxon>Streptophyta</taxon>
        <taxon>Embryophyta</taxon>
        <taxon>Tracheophyta</taxon>
        <taxon>Spermatophyta</taxon>
        <taxon>Magnoliopsida</taxon>
        <taxon>eudicotyledons</taxon>
        <taxon>Gunneridae</taxon>
        <taxon>Pentapetalae</taxon>
        <taxon>Caryophyllales</taxon>
        <taxon>Cactineae</taxon>
        <taxon>Cactaceae</taxon>
        <taxon>Cactoideae</taxon>
        <taxon>Echinocereeae</taxon>
        <taxon>Carnegiea</taxon>
    </lineage>
</organism>
<feature type="region of interest" description="Disordered" evidence="1">
    <location>
        <begin position="316"/>
        <end position="363"/>
    </location>
</feature>
<feature type="compositionally biased region" description="Low complexity" evidence="1">
    <location>
        <begin position="125"/>
        <end position="142"/>
    </location>
</feature>
<name>A0A9Q1KPN6_9CARY</name>
<evidence type="ECO:0000256" key="1">
    <source>
        <dbReference type="SAM" id="MobiDB-lite"/>
    </source>
</evidence>
<proteinExistence type="predicted"/>
<feature type="compositionally biased region" description="Polar residues" evidence="1">
    <location>
        <begin position="222"/>
        <end position="232"/>
    </location>
</feature>
<evidence type="ECO:0000313" key="3">
    <source>
        <dbReference type="Proteomes" id="UP001153076"/>
    </source>
</evidence>
<feature type="region of interest" description="Disordered" evidence="1">
    <location>
        <begin position="194"/>
        <end position="236"/>
    </location>
</feature>
<dbReference type="EMBL" id="JAKOGI010000056">
    <property type="protein sequence ID" value="KAJ8446417.1"/>
    <property type="molecule type" value="Genomic_DNA"/>
</dbReference>
<dbReference type="PANTHER" id="PTHR37258:SF1">
    <property type="entry name" value="FANTOM PROTEIN"/>
    <property type="match status" value="1"/>
</dbReference>
<gene>
    <name evidence="2" type="ORF">Cgig2_019310</name>
</gene>
<dbReference type="Proteomes" id="UP001153076">
    <property type="component" value="Unassembled WGS sequence"/>
</dbReference>
<dbReference type="PANTHER" id="PTHR37258">
    <property type="entry name" value="FANTOM PROTEIN"/>
    <property type="match status" value="1"/>
</dbReference>
<comment type="caution">
    <text evidence="2">The sequence shown here is derived from an EMBL/GenBank/DDBJ whole genome shotgun (WGS) entry which is preliminary data.</text>
</comment>
<evidence type="ECO:0000313" key="2">
    <source>
        <dbReference type="EMBL" id="KAJ8446417.1"/>
    </source>
</evidence>
<feature type="compositionally biased region" description="Basic and acidic residues" evidence="1">
    <location>
        <begin position="318"/>
        <end position="327"/>
    </location>
</feature>
<feature type="compositionally biased region" description="Basic and acidic residues" evidence="1">
    <location>
        <begin position="345"/>
        <end position="354"/>
    </location>
</feature>
<feature type="region of interest" description="Disordered" evidence="1">
    <location>
        <begin position="113"/>
        <end position="150"/>
    </location>
</feature>